<name>A0A392NS00_9FABA</name>
<dbReference type="AlphaFoldDB" id="A0A392NS00"/>
<protein>
    <submittedName>
        <fullName evidence="1">ABC transporter D family member</fullName>
    </submittedName>
</protein>
<proteinExistence type="predicted"/>
<accession>A0A392NS00</accession>
<dbReference type="Proteomes" id="UP000265520">
    <property type="component" value="Unassembled WGS sequence"/>
</dbReference>
<evidence type="ECO:0000313" key="1">
    <source>
        <dbReference type="EMBL" id="MCI01929.1"/>
    </source>
</evidence>
<evidence type="ECO:0000313" key="2">
    <source>
        <dbReference type="Proteomes" id="UP000265520"/>
    </source>
</evidence>
<feature type="non-terminal residue" evidence="1">
    <location>
        <position position="1"/>
    </location>
</feature>
<reference evidence="1 2" key="1">
    <citation type="journal article" date="2018" name="Front. Plant Sci.">
        <title>Red Clover (Trifolium pratense) and Zigzag Clover (T. medium) - A Picture of Genomic Similarities and Differences.</title>
        <authorList>
            <person name="Dluhosova J."/>
            <person name="Istvanek J."/>
            <person name="Nedelnik J."/>
            <person name="Repkova J."/>
        </authorList>
    </citation>
    <scope>NUCLEOTIDE SEQUENCE [LARGE SCALE GENOMIC DNA]</scope>
    <source>
        <strain evidence="2">cv. 10/8</strain>
        <tissue evidence="1">Leaf</tissue>
    </source>
</reference>
<dbReference type="EMBL" id="LXQA010047587">
    <property type="protein sequence ID" value="MCI01929.1"/>
    <property type="molecule type" value="Genomic_DNA"/>
</dbReference>
<comment type="caution">
    <text evidence="1">The sequence shown here is derived from an EMBL/GenBank/DDBJ whole genome shotgun (WGS) entry which is preliminary data.</text>
</comment>
<sequence length="81" mass="9000">AHEESPTQKTSPIGGKASWLKYHIEHFDILDVGLLTLPHPLRADIQGGIHSIGTDPMVALTFSEASLTYHYSMEHLNSAYR</sequence>
<keyword evidence="2" id="KW-1185">Reference proteome</keyword>
<organism evidence="1 2">
    <name type="scientific">Trifolium medium</name>
    <dbReference type="NCBI Taxonomy" id="97028"/>
    <lineage>
        <taxon>Eukaryota</taxon>
        <taxon>Viridiplantae</taxon>
        <taxon>Streptophyta</taxon>
        <taxon>Embryophyta</taxon>
        <taxon>Tracheophyta</taxon>
        <taxon>Spermatophyta</taxon>
        <taxon>Magnoliopsida</taxon>
        <taxon>eudicotyledons</taxon>
        <taxon>Gunneridae</taxon>
        <taxon>Pentapetalae</taxon>
        <taxon>rosids</taxon>
        <taxon>fabids</taxon>
        <taxon>Fabales</taxon>
        <taxon>Fabaceae</taxon>
        <taxon>Papilionoideae</taxon>
        <taxon>50 kb inversion clade</taxon>
        <taxon>NPAAA clade</taxon>
        <taxon>Hologalegina</taxon>
        <taxon>IRL clade</taxon>
        <taxon>Trifolieae</taxon>
        <taxon>Trifolium</taxon>
    </lineage>
</organism>